<evidence type="ECO:0000313" key="2">
    <source>
        <dbReference type="Proteomes" id="UP000008063"/>
    </source>
</evidence>
<accession>F8QBF4</accession>
<dbReference type="AlphaFoldDB" id="F8QBF4"/>
<protein>
    <submittedName>
        <fullName evidence="1">Uncharacterized protein</fullName>
    </submittedName>
</protein>
<sequence length="263" mass="29229">MRWDGRSLKSAGRRLCTSVLLVQTTVSTVTLYHGHREVFGLRERDHDVHRSNYTVEIKDDDVVADLQVFIAAQLNAIAPMIALWKASEASKSFVLIAELFPGPPTRVVAGPPKKEDIVGHLWKTFDNVMNGALTGKFPSANTKTDNYCAHQGQETPILDGCYTRSLAPPIEPYHHVFAEFKVNIRDTSLHAPPSFAPASQIATRTLHPSEIAIVVLAEEKTELGWRRRSDGSVNIPDSSMVHGDLRKPNIFIVKGEEVEEDKL</sequence>
<dbReference type="EMBL" id="GL945488">
    <property type="protein sequence ID" value="EGN94540.1"/>
    <property type="molecule type" value="Genomic_DNA"/>
</dbReference>
<gene>
    <name evidence="1" type="ORF">SERLA73DRAFT_77913</name>
</gene>
<name>F8QBF4_SERL3</name>
<keyword evidence="2" id="KW-1185">Reference proteome</keyword>
<reference evidence="2" key="1">
    <citation type="journal article" date="2011" name="Science">
        <title>The plant cell wall-decomposing machinery underlies the functional diversity of forest fungi.</title>
        <authorList>
            <person name="Eastwood D.C."/>
            <person name="Floudas D."/>
            <person name="Binder M."/>
            <person name="Majcherczyk A."/>
            <person name="Schneider P."/>
            <person name="Aerts A."/>
            <person name="Asiegbu F.O."/>
            <person name="Baker S.E."/>
            <person name="Barry K."/>
            <person name="Bendiksby M."/>
            <person name="Blumentritt M."/>
            <person name="Coutinho P.M."/>
            <person name="Cullen D."/>
            <person name="de Vries R.P."/>
            <person name="Gathman A."/>
            <person name="Goodell B."/>
            <person name="Henrissat B."/>
            <person name="Ihrmark K."/>
            <person name="Kauserud H."/>
            <person name="Kohler A."/>
            <person name="LaButti K."/>
            <person name="Lapidus A."/>
            <person name="Lavin J.L."/>
            <person name="Lee Y.-H."/>
            <person name="Lindquist E."/>
            <person name="Lilly W."/>
            <person name="Lucas S."/>
            <person name="Morin E."/>
            <person name="Murat C."/>
            <person name="Oguiza J.A."/>
            <person name="Park J."/>
            <person name="Pisabarro A.G."/>
            <person name="Riley R."/>
            <person name="Rosling A."/>
            <person name="Salamov A."/>
            <person name="Schmidt O."/>
            <person name="Schmutz J."/>
            <person name="Skrede I."/>
            <person name="Stenlid J."/>
            <person name="Wiebenga A."/>
            <person name="Xie X."/>
            <person name="Kuees U."/>
            <person name="Hibbett D.S."/>
            <person name="Hoffmeister D."/>
            <person name="Hoegberg N."/>
            <person name="Martin F."/>
            <person name="Grigoriev I.V."/>
            <person name="Watkinson S.C."/>
        </authorList>
    </citation>
    <scope>NUCLEOTIDE SEQUENCE [LARGE SCALE GENOMIC DNA]</scope>
    <source>
        <strain evidence="2">strain S7.3</strain>
    </source>
</reference>
<dbReference type="InParanoid" id="F8QBF4"/>
<dbReference type="STRING" id="936435.F8QBF4"/>
<proteinExistence type="predicted"/>
<evidence type="ECO:0000313" key="1">
    <source>
        <dbReference type="EMBL" id="EGN94540.1"/>
    </source>
</evidence>
<organism evidence="2">
    <name type="scientific">Serpula lacrymans var. lacrymans (strain S7.3)</name>
    <name type="common">Dry rot fungus</name>
    <dbReference type="NCBI Taxonomy" id="936435"/>
    <lineage>
        <taxon>Eukaryota</taxon>
        <taxon>Fungi</taxon>
        <taxon>Dikarya</taxon>
        <taxon>Basidiomycota</taxon>
        <taxon>Agaricomycotina</taxon>
        <taxon>Agaricomycetes</taxon>
        <taxon>Agaricomycetidae</taxon>
        <taxon>Boletales</taxon>
        <taxon>Coniophorineae</taxon>
        <taxon>Serpulaceae</taxon>
        <taxon>Serpula</taxon>
    </lineage>
</organism>
<dbReference type="HOGENOM" id="CLU_1058307_0_0_1"/>
<dbReference type="Proteomes" id="UP000008063">
    <property type="component" value="Unassembled WGS sequence"/>
</dbReference>